<sequence length="248" mass="28385">MKKSTKEQLTAILQDCVDRAIERVKKDKTYRPFHEALLTKKLVAASAFERSFSTSFGQGPIEEISQILAIANGCESSRQKETMANVNKGAVDEIERILSSLRSGESVPNWDKEIARVKAFNKGDYVVRRIISDLWIKNKNTEIFISIKTVKPNIDQTEIVKKDMLLLKAHNPKHETYFGLYYNPGGPNRTDYNWSIPSKIFNMKQDKYVIIGQEYWDFVGGNGTYESLLKIFEKVGNETRSQLEKIGH</sequence>
<dbReference type="GO" id="GO:0009036">
    <property type="term" value="F:type II site-specific deoxyribonuclease activity"/>
    <property type="evidence" value="ECO:0007669"/>
    <property type="project" value="InterPro"/>
</dbReference>
<dbReference type="InterPro" id="IPR019045">
    <property type="entry name" value="Restrct_endonuc_II_HinfI"/>
</dbReference>
<comment type="catalytic activity">
    <reaction evidence="5">
        <text>Endonucleolytic cleavage of DNA to give specific double-stranded fragments with terminal 5'-phosphates.</text>
        <dbReference type="EC" id="3.1.21.4"/>
    </reaction>
</comment>
<accession>A0AAU8LXN2</accession>
<dbReference type="GO" id="GO:0009307">
    <property type="term" value="P:DNA restriction-modification system"/>
    <property type="evidence" value="ECO:0007669"/>
    <property type="project" value="InterPro"/>
</dbReference>
<dbReference type="EMBL" id="CP159373">
    <property type="protein sequence ID" value="XCN74048.1"/>
    <property type="molecule type" value="Genomic_DNA"/>
</dbReference>
<evidence type="ECO:0000256" key="2">
    <source>
        <dbReference type="ARBA" id="ARBA00022747"/>
    </source>
</evidence>
<evidence type="ECO:0000256" key="6">
    <source>
        <dbReference type="ARBA" id="ARBA00093790"/>
    </source>
</evidence>
<keyword evidence="3 7" id="KW-0255">Endonuclease</keyword>
<evidence type="ECO:0000313" key="7">
    <source>
        <dbReference type="EMBL" id="XCN74048.1"/>
    </source>
</evidence>
<protein>
    <recommendedName>
        <fullName evidence="6">type II site-specific deoxyribonuclease</fullName>
        <ecNumber evidence="6">3.1.21.4</ecNumber>
    </recommendedName>
</protein>
<reference evidence="7" key="1">
    <citation type="journal article" date="2024" name="Syst. Appl. Microbiol.">
        <title>First single-strain enrichments of Electrothrix cable bacteria, description of E. aestuarii sp. nov. and E. rattekaaiensis sp. nov., and proposal of a cable bacteria taxonomy following the rules of the SeqCode.</title>
        <authorList>
            <person name="Plum-Jensen L.E."/>
            <person name="Schramm A."/>
            <person name="Marshall I.P.G."/>
        </authorList>
    </citation>
    <scope>NUCLEOTIDE SEQUENCE</scope>
    <source>
        <strain evidence="7">Rat1</strain>
    </source>
</reference>
<keyword evidence="1" id="KW-0540">Nuclease</keyword>
<evidence type="ECO:0000256" key="4">
    <source>
        <dbReference type="ARBA" id="ARBA00022801"/>
    </source>
</evidence>
<evidence type="ECO:0000256" key="1">
    <source>
        <dbReference type="ARBA" id="ARBA00022722"/>
    </source>
</evidence>
<evidence type="ECO:0000256" key="5">
    <source>
        <dbReference type="ARBA" id="ARBA00093760"/>
    </source>
</evidence>
<gene>
    <name evidence="7" type="ORF">Q3M24_04635</name>
</gene>
<name>A0AAU8LXN2_9BACT</name>
<dbReference type="KEGG" id="eaj:Q3M24_04635"/>
<keyword evidence="2" id="KW-0680">Restriction system</keyword>
<dbReference type="EC" id="3.1.21.4" evidence="6"/>
<keyword evidence="4 7" id="KW-0378">Hydrolase</keyword>
<dbReference type="GO" id="GO:0003677">
    <property type="term" value="F:DNA binding"/>
    <property type="evidence" value="ECO:0007669"/>
    <property type="project" value="InterPro"/>
</dbReference>
<proteinExistence type="predicted"/>
<organism evidence="7">
    <name type="scientific">Candidatus Electrothrix aestuarii</name>
    <dbReference type="NCBI Taxonomy" id="3062594"/>
    <lineage>
        <taxon>Bacteria</taxon>
        <taxon>Pseudomonadati</taxon>
        <taxon>Thermodesulfobacteriota</taxon>
        <taxon>Desulfobulbia</taxon>
        <taxon>Desulfobulbales</taxon>
        <taxon>Desulfobulbaceae</taxon>
        <taxon>Candidatus Electrothrix</taxon>
    </lineage>
</organism>
<dbReference type="Pfam" id="PF09520">
    <property type="entry name" value="RE_TdeIII"/>
    <property type="match status" value="1"/>
</dbReference>
<dbReference type="AlphaFoldDB" id="A0AAU8LXN2"/>
<evidence type="ECO:0000256" key="3">
    <source>
        <dbReference type="ARBA" id="ARBA00022759"/>
    </source>
</evidence>
<reference evidence="7" key="2">
    <citation type="submission" date="2024-06" db="EMBL/GenBank/DDBJ databases">
        <authorList>
            <person name="Plum-Jensen L.E."/>
            <person name="Schramm A."/>
            <person name="Marshall I.P.G."/>
        </authorList>
    </citation>
    <scope>NUCLEOTIDE SEQUENCE</scope>
    <source>
        <strain evidence="7">Rat1</strain>
    </source>
</reference>